<organism evidence="1 2">
    <name type="scientific">Lentzea guizhouensis</name>
    <dbReference type="NCBI Taxonomy" id="1586287"/>
    <lineage>
        <taxon>Bacteria</taxon>
        <taxon>Bacillati</taxon>
        <taxon>Actinomycetota</taxon>
        <taxon>Actinomycetes</taxon>
        <taxon>Pseudonocardiales</taxon>
        <taxon>Pseudonocardiaceae</taxon>
        <taxon>Lentzea</taxon>
    </lineage>
</organism>
<dbReference type="AlphaFoldDB" id="A0A1B2HSM7"/>
<dbReference type="KEGG" id="led:BBK82_36890"/>
<keyword evidence="2" id="KW-1185">Reference proteome</keyword>
<sequence>MELDLREGDMRELSLDEPAALVHCPFRSLLHLTTWADRRRTFDRVAAALRPGGRFALNAFAFDHRVAARIFGVHQDAHAMSSLWWASKNEWLGLIDVAGLELPLTPSGACGGWRR</sequence>
<name>A0A1B2HSM7_9PSEU</name>
<dbReference type="Gene3D" id="3.40.50.150">
    <property type="entry name" value="Vaccinia Virus protein VP39"/>
    <property type="match status" value="1"/>
</dbReference>
<dbReference type="InterPro" id="IPR029063">
    <property type="entry name" value="SAM-dependent_MTases_sf"/>
</dbReference>
<dbReference type="Proteomes" id="UP000093053">
    <property type="component" value="Chromosome"/>
</dbReference>
<evidence type="ECO:0008006" key="3">
    <source>
        <dbReference type="Google" id="ProtNLM"/>
    </source>
</evidence>
<evidence type="ECO:0000313" key="2">
    <source>
        <dbReference type="Proteomes" id="UP000093053"/>
    </source>
</evidence>
<dbReference type="STRING" id="1586287.BBK82_36890"/>
<protein>
    <recommendedName>
        <fullName evidence="3">Methyltransferase type 11 domain-containing protein</fullName>
    </recommendedName>
</protein>
<accession>A0A1B2HSM7</accession>
<proteinExistence type="predicted"/>
<dbReference type="RefSeq" id="WP_065919084.1">
    <property type="nucleotide sequence ID" value="NZ_CP016793.1"/>
</dbReference>
<dbReference type="EMBL" id="CP016793">
    <property type="protein sequence ID" value="ANZ40746.1"/>
    <property type="molecule type" value="Genomic_DNA"/>
</dbReference>
<gene>
    <name evidence="1" type="ORF">BBK82_36890</name>
</gene>
<evidence type="ECO:0000313" key="1">
    <source>
        <dbReference type="EMBL" id="ANZ40746.1"/>
    </source>
</evidence>
<dbReference type="SUPFAM" id="SSF53335">
    <property type="entry name" value="S-adenosyl-L-methionine-dependent methyltransferases"/>
    <property type="match status" value="1"/>
</dbReference>
<reference evidence="1 2" key="1">
    <citation type="submission" date="2016-07" db="EMBL/GenBank/DDBJ databases">
        <title>Complete genome sequence of the Lentzea guizhouensis DHS C013.</title>
        <authorList>
            <person name="Cao C."/>
        </authorList>
    </citation>
    <scope>NUCLEOTIDE SEQUENCE [LARGE SCALE GENOMIC DNA]</scope>
    <source>
        <strain evidence="1 2">DHS C013</strain>
    </source>
</reference>